<feature type="region of interest" description="Disordered" evidence="1">
    <location>
        <begin position="56"/>
        <end position="79"/>
    </location>
</feature>
<keyword evidence="3" id="KW-1185">Reference proteome</keyword>
<evidence type="ECO:0000256" key="1">
    <source>
        <dbReference type="SAM" id="MobiDB-lite"/>
    </source>
</evidence>
<dbReference type="AlphaFoldDB" id="A0A5C3N925"/>
<organism evidence="2 3">
    <name type="scientific">Heliocybe sulcata</name>
    <dbReference type="NCBI Taxonomy" id="5364"/>
    <lineage>
        <taxon>Eukaryota</taxon>
        <taxon>Fungi</taxon>
        <taxon>Dikarya</taxon>
        <taxon>Basidiomycota</taxon>
        <taxon>Agaricomycotina</taxon>
        <taxon>Agaricomycetes</taxon>
        <taxon>Gloeophyllales</taxon>
        <taxon>Gloeophyllaceae</taxon>
        <taxon>Heliocybe</taxon>
    </lineage>
</organism>
<gene>
    <name evidence="2" type="ORF">OE88DRAFT_1126245</name>
</gene>
<dbReference type="PROSITE" id="PS51257">
    <property type="entry name" value="PROKAR_LIPOPROTEIN"/>
    <property type="match status" value="1"/>
</dbReference>
<evidence type="ECO:0000313" key="3">
    <source>
        <dbReference type="Proteomes" id="UP000305948"/>
    </source>
</evidence>
<name>A0A5C3N925_9AGAM</name>
<dbReference type="Proteomes" id="UP000305948">
    <property type="component" value="Unassembled WGS sequence"/>
</dbReference>
<evidence type="ECO:0000313" key="2">
    <source>
        <dbReference type="EMBL" id="TFK53863.1"/>
    </source>
</evidence>
<dbReference type="EMBL" id="ML213506">
    <property type="protein sequence ID" value="TFK53863.1"/>
    <property type="molecule type" value="Genomic_DNA"/>
</dbReference>
<protein>
    <submittedName>
        <fullName evidence="2">Uncharacterized protein</fullName>
    </submittedName>
</protein>
<accession>A0A5C3N925</accession>
<sequence>MLPDQSKSAERGDKRPGPAIVASIALMSASCINTVTPNLCRPLAGTAYTSRHSLSRVQPCGRTRQSRHRGGAPSCRRAAPEGINLATNVKLPRARGVHLRPLGRAHIKSPRDVSLSCYQTTTPGFHGLYPKRAHPWASPPP</sequence>
<reference evidence="2 3" key="1">
    <citation type="journal article" date="2019" name="Nat. Ecol. Evol.">
        <title>Megaphylogeny resolves global patterns of mushroom evolution.</title>
        <authorList>
            <person name="Varga T."/>
            <person name="Krizsan K."/>
            <person name="Foldi C."/>
            <person name="Dima B."/>
            <person name="Sanchez-Garcia M."/>
            <person name="Sanchez-Ramirez S."/>
            <person name="Szollosi G.J."/>
            <person name="Szarkandi J.G."/>
            <person name="Papp V."/>
            <person name="Albert L."/>
            <person name="Andreopoulos W."/>
            <person name="Angelini C."/>
            <person name="Antonin V."/>
            <person name="Barry K.W."/>
            <person name="Bougher N.L."/>
            <person name="Buchanan P."/>
            <person name="Buyck B."/>
            <person name="Bense V."/>
            <person name="Catcheside P."/>
            <person name="Chovatia M."/>
            <person name="Cooper J."/>
            <person name="Damon W."/>
            <person name="Desjardin D."/>
            <person name="Finy P."/>
            <person name="Geml J."/>
            <person name="Haridas S."/>
            <person name="Hughes K."/>
            <person name="Justo A."/>
            <person name="Karasinski D."/>
            <person name="Kautmanova I."/>
            <person name="Kiss B."/>
            <person name="Kocsube S."/>
            <person name="Kotiranta H."/>
            <person name="LaButti K.M."/>
            <person name="Lechner B.E."/>
            <person name="Liimatainen K."/>
            <person name="Lipzen A."/>
            <person name="Lukacs Z."/>
            <person name="Mihaltcheva S."/>
            <person name="Morgado L.N."/>
            <person name="Niskanen T."/>
            <person name="Noordeloos M.E."/>
            <person name="Ohm R.A."/>
            <person name="Ortiz-Santana B."/>
            <person name="Ovrebo C."/>
            <person name="Racz N."/>
            <person name="Riley R."/>
            <person name="Savchenko A."/>
            <person name="Shiryaev A."/>
            <person name="Soop K."/>
            <person name="Spirin V."/>
            <person name="Szebenyi C."/>
            <person name="Tomsovsky M."/>
            <person name="Tulloss R.E."/>
            <person name="Uehling J."/>
            <person name="Grigoriev I.V."/>
            <person name="Vagvolgyi C."/>
            <person name="Papp T."/>
            <person name="Martin F.M."/>
            <person name="Miettinen O."/>
            <person name="Hibbett D.S."/>
            <person name="Nagy L.G."/>
        </authorList>
    </citation>
    <scope>NUCLEOTIDE SEQUENCE [LARGE SCALE GENOMIC DNA]</scope>
    <source>
        <strain evidence="2 3">OMC1185</strain>
    </source>
</reference>
<proteinExistence type="predicted"/>